<comment type="similarity">
    <text evidence="1">Belongs to the arylamine N-acetyltransferase family.</text>
</comment>
<dbReference type="GO" id="GO:0016407">
    <property type="term" value="F:acetyltransferase activity"/>
    <property type="evidence" value="ECO:0007669"/>
    <property type="project" value="InterPro"/>
</dbReference>
<gene>
    <name evidence="2" type="ORF">H7C19_20575</name>
</gene>
<sequence>MMTKTDIRAYLNRLGVAEIQPPTLAYLAELHQAHVRTIPWETVDIFAGKPAPIDVEQSVRLMIEGRSGYCFHLNGAFSTLLRALGYKVSWHRGGVQPLGEAPRVNGFHIGVTVELANEAGEAETWIVDAGLGDMPLAPLPLRAGIYEQGPLIYRVAASEVAKGGWRLEHQVPSSYVGVDYAPEVVTGMETFEPQHEQYVRSPSSPWIQLFLVRHRHAEGSNELRGCIWSRRDRDGLTKTELQTRSQWFEVLGDVFHEPLVRYDRQERDEIWRKVSRLHEEWKRAKAATHG</sequence>
<dbReference type="AlphaFoldDB" id="A0A7X0RV56"/>
<organism evidence="2 3">
    <name type="scientific">Cohnella nanjingensis</name>
    <dbReference type="NCBI Taxonomy" id="1387779"/>
    <lineage>
        <taxon>Bacteria</taxon>
        <taxon>Bacillati</taxon>
        <taxon>Bacillota</taxon>
        <taxon>Bacilli</taxon>
        <taxon>Bacillales</taxon>
        <taxon>Paenibacillaceae</taxon>
        <taxon>Cohnella</taxon>
    </lineage>
</organism>
<dbReference type="Gene3D" id="3.30.2140.10">
    <property type="entry name" value="Arylamine N-acetyltransferase"/>
    <property type="match status" value="1"/>
</dbReference>
<dbReference type="SUPFAM" id="SSF54001">
    <property type="entry name" value="Cysteine proteinases"/>
    <property type="match status" value="1"/>
</dbReference>
<reference evidence="2 3" key="1">
    <citation type="submission" date="2020-08" db="EMBL/GenBank/DDBJ databases">
        <title>Cohnella phylogeny.</title>
        <authorList>
            <person name="Dunlap C."/>
        </authorList>
    </citation>
    <scope>NUCLEOTIDE SEQUENCE [LARGE SCALE GENOMIC DNA]</scope>
    <source>
        <strain evidence="2 3">DSM 28246</strain>
    </source>
</reference>
<proteinExistence type="inferred from homology"/>
<dbReference type="InterPro" id="IPR038765">
    <property type="entry name" value="Papain-like_cys_pep_sf"/>
</dbReference>
<evidence type="ECO:0000313" key="2">
    <source>
        <dbReference type="EMBL" id="MBB6673081.1"/>
    </source>
</evidence>
<dbReference type="Gene3D" id="2.40.128.150">
    <property type="entry name" value="Cysteine proteinases"/>
    <property type="match status" value="1"/>
</dbReference>
<dbReference type="Proteomes" id="UP000547209">
    <property type="component" value="Unassembled WGS sequence"/>
</dbReference>
<dbReference type="EMBL" id="JACJVP010000032">
    <property type="protein sequence ID" value="MBB6673081.1"/>
    <property type="molecule type" value="Genomic_DNA"/>
</dbReference>
<protein>
    <submittedName>
        <fullName evidence="2">Arylamine N-acetyltransferase</fullName>
    </submittedName>
</protein>
<dbReference type="PANTHER" id="PTHR11786:SF0">
    <property type="entry name" value="ARYLAMINE N-ACETYLTRANSFERASE 4-RELATED"/>
    <property type="match status" value="1"/>
</dbReference>
<dbReference type="Pfam" id="PF00797">
    <property type="entry name" value="Acetyltransf_2"/>
    <property type="match status" value="1"/>
</dbReference>
<dbReference type="PANTHER" id="PTHR11786">
    <property type="entry name" value="N-HYDROXYARYLAMINE O-ACETYLTRANSFERASE"/>
    <property type="match status" value="1"/>
</dbReference>
<name>A0A7X0RV56_9BACL</name>
<keyword evidence="3" id="KW-1185">Reference proteome</keyword>
<evidence type="ECO:0000256" key="1">
    <source>
        <dbReference type="ARBA" id="ARBA00006547"/>
    </source>
</evidence>
<evidence type="ECO:0000313" key="3">
    <source>
        <dbReference type="Proteomes" id="UP000547209"/>
    </source>
</evidence>
<keyword evidence="2" id="KW-0808">Transferase</keyword>
<accession>A0A7X0RV56</accession>
<comment type="caution">
    <text evidence="2">The sequence shown here is derived from an EMBL/GenBank/DDBJ whole genome shotgun (WGS) entry which is preliminary data.</text>
</comment>
<dbReference type="InterPro" id="IPR001447">
    <property type="entry name" value="Arylamine_N-AcTrfase"/>
</dbReference>
<dbReference type="RefSeq" id="WP_185670919.1">
    <property type="nucleotide sequence ID" value="NZ_JACJVP010000032.1"/>
</dbReference>